<evidence type="ECO:0000256" key="8">
    <source>
        <dbReference type="ARBA" id="ARBA00022490"/>
    </source>
</evidence>
<protein>
    <recommendedName>
        <fullName evidence="7">adenine phosphoribosyltransferase</fullName>
        <ecNumber evidence="7">2.4.2.7</ecNumber>
    </recommendedName>
</protein>
<gene>
    <name evidence="13" type="primary">T19B4.3</name>
    <name evidence="13" type="ORF">T10_11460</name>
</gene>
<comment type="subcellular location">
    <subcellularLocation>
        <location evidence="3">Cytoplasm</location>
    </subcellularLocation>
</comment>
<feature type="domain" description="Phosphoribosyltransferase" evidence="12">
    <location>
        <begin position="365"/>
        <end position="480"/>
    </location>
</feature>
<dbReference type="GO" id="GO:0003999">
    <property type="term" value="F:adenine phosphoribosyltransferase activity"/>
    <property type="evidence" value="ECO:0007669"/>
    <property type="project" value="UniProtKB-EC"/>
</dbReference>
<evidence type="ECO:0000313" key="14">
    <source>
        <dbReference type="Proteomes" id="UP000054843"/>
    </source>
</evidence>
<evidence type="ECO:0000256" key="9">
    <source>
        <dbReference type="ARBA" id="ARBA00022676"/>
    </source>
</evidence>
<keyword evidence="9 13" id="KW-0328">Glycosyltransferase</keyword>
<dbReference type="Pfam" id="PF05380">
    <property type="entry name" value="Peptidase_A17"/>
    <property type="match status" value="1"/>
</dbReference>
<evidence type="ECO:0000259" key="12">
    <source>
        <dbReference type="Pfam" id="PF00156"/>
    </source>
</evidence>
<dbReference type="EMBL" id="JYDO01000055">
    <property type="protein sequence ID" value="KRZ74085.1"/>
    <property type="molecule type" value="Genomic_DNA"/>
</dbReference>
<evidence type="ECO:0000256" key="7">
    <source>
        <dbReference type="ARBA" id="ARBA00011893"/>
    </source>
</evidence>
<dbReference type="GO" id="GO:0005737">
    <property type="term" value="C:cytoplasm"/>
    <property type="evidence" value="ECO:0007669"/>
    <property type="project" value="UniProtKB-SubCell"/>
</dbReference>
<keyword evidence="14" id="KW-1185">Reference proteome</keyword>
<dbReference type="OrthoDB" id="363185at2759"/>
<evidence type="ECO:0000256" key="3">
    <source>
        <dbReference type="ARBA" id="ARBA00004496"/>
    </source>
</evidence>
<dbReference type="AlphaFoldDB" id="A0A0V1MRE8"/>
<dbReference type="PANTHER" id="PTHR47331">
    <property type="entry name" value="PHD-TYPE DOMAIN-CONTAINING PROTEIN"/>
    <property type="match status" value="1"/>
</dbReference>
<evidence type="ECO:0000256" key="10">
    <source>
        <dbReference type="ARBA" id="ARBA00022679"/>
    </source>
</evidence>
<dbReference type="InterPro" id="IPR008042">
    <property type="entry name" value="Retrotrans_Pao"/>
</dbReference>
<dbReference type="InterPro" id="IPR029057">
    <property type="entry name" value="PRTase-like"/>
</dbReference>
<dbReference type="NCBIfam" id="NF002636">
    <property type="entry name" value="PRK02304.1-5"/>
    <property type="match status" value="1"/>
</dbReference>
<evidence type="ECO:0000256" key="6">
    <source>
        <dbReference type="ARBA" id="ARBA00011738"/>
    </source>
</evidence>
<accession>A0A0V1MRE8</accession>
<organism evidence="13 14">
    <name type="scientific">Trichinella papuae</name>
    <dbReference type="NCBI Taxonomy" id="268474"/>
    <lineage>
        <taxon>Eukaryota</taxon>
        <taxon>Metazoa</taxon>
        <taxon>Ecdysozoa</taxon>
        <taxon>Nematoda</taxon>
        <taxon>Enoplea</taxon>
        <taxon>Dorylaimia</taxon>
        <taxon>Trichinellida</taxon>
        <taxon>Trichinellidae</taxon>
        <taxon>Trichinella</taxon>
    </lineage>
</organism>
<comment type="caution">
    <text evidence="13">The sequence shown here is derived from an EMBL/GenBank/DDBJ whole genome shotgun (WGS) entry which is preliminary data.</text>
</comment>
<reference evidence="13 14" key="1">
    <citation type="submission" date="2015-01" db="EMBL/GenBank/DDBJ databases">
        <title>Evolution of Trichinella species and genotypes.</title>
        <authorList>
            <person name="Korhonen P.K."/>
            <person name="Edoardo P."/>
            <person name="Giuseppe L.R."/>
            <person name="Gasser R.B."/>
        </authorList>
    </citation>
    <scope>NUCLEOTIDE SEQUENCE [LARGE SCALE GENOMIC DNA]</scope>
    <source>
        <strain evidence="13">ISS1980</strain>
    </source>
</reference>
<evidence type="ECO:0000256" key="11">
    <source>
        <dbReference type="ARBA" id="ARBA00022726"/>
    </source>
</evidence>
<name>A0A0V1MRE8_9BILA</name>
<dbReference type="Gene3D" id="3.40.50.2020">
    <property type="match status" value="1"/>
</dbReference>
<dbReference type="Pfam" id="PF00156">
    <property type="entry name" value="Pribosyltran"/>
    <property type="match status" value="1"/>
</dbReference>
<comment type="catalytic activity">
    <reaction evidence="1">
        <text>AMP + diphosphate = 5-phospho-alpha-D-ribose 1-diphosphate + adenine</text>
        <dbReference type="Rhea" id="RHEA:16609"/>
        <dbReference type="ChEBI" id="CHEBI:16708"/>
        <dbReference type="ChEBI" id="CHEBI:33019"/>
        <dbReference type="ChEBI" id="CHEBI:58017"/>
        <dbReference type="ChEBI" id="CHEBI:456215"/>
        <dbReference type="EC" id="2.4.2.7"/>
    </reaction>
</comment>
<sequence length="504" mass="57832">MLSKIKILRAWIPYPVNRVRRIELHIFGDASQTAYAACAYIRVESMDHQMSANLVISKNRVAPLRQISLPRLELMAALLCARLKKYLEKELTLPIQETICWSDSRVALAWIKGVPARWKPFVANRVQEIQESASPKCGRYCPTKENPADIPSRGCSLDTLTNSVLWWHGPPWLMQTRDNWPDETSDNRRSPTLTCRAENCESLNRQYKTLIRVTAYCLRFARNCQSLANERMTGVNLSVKEIWNAEVRWLREVQVKEFGVKSDSAERVKELEPFLDQDGLLRMGGRLRRSSLPPESKHPIILPHNHPNKILDHQSQKHGEEDDPFMPGMSQSRCATLEIHQTEICMTARKQYFNDIMPIFLNCNLVEKILQSVVDNCNALKYHFDAVVALEARGFLFGPLIALKMKLPFIPIRKHGKLPGKRITISYEKEYGLDIFEMQEDNLLQKDANVLLFDDILATGGNLYLIEKSGATVSCAIFLAELTYLNGKQMLKNTPYYSIIQFHE</sequence>
<dbReference type="CDD" id="cd06223">
    <property type="entry name" value="PRTases_typeI"/>
    <property type="match status" value="1"/>
</dbReference>
<evidence type="ECO:0000313" key="13">
    <source>
        <dbReference type="EMBL" id="KRZ74085.1"/>
    </source>
</evidence>
<dbReference type="EC" id="2.4.2.7" evidence="7"/>
<keyword evidence="11" id="KW-0660">Purine salvage</keyword>
<evidence type="ECO:0000256" key="1">
    <source>
        <dbReference type="ARBA" id="ARBA00000868"/>
    </source>
</evidence>
<comment type="pathway">
    <text evidence="4">Purine metabolism; AMP biosynthesis via salvage pathway; AMP from adenine: step 1/1.</text>
</comment>
<evidence type="ECO:0000256" key="2">
    <source>
        <dbReference type="ARBA" id="ARBA00003968"/>
    </source>
</evidence>
<dbReference type="FunFam" id="3.40.50.2020:FF:000004">
    <property type="entry name" value="Adenine phosphoribosyltransferase"/>
    <property type="match status" value="1"/>
</dbReference>
<comment type="subunit">
    <text evidence="6">Homodimer.</text>
</comment>
<proteinExistence type="inferred from homology"/>
<evidence type="ECO:0000256" key="4">
    <source>
        <dbReference type="ARBA" id="ARBA00004659"/>
    </source>
</evidence>
<keyword evidence="10 13" id="KW-0808">Transferase</keyword>
<dbReference type="Proteomes" id="UP000054843">
    <property type="component" value="Unassembled WGS sequence"/>
</dbReference>
<comment type="similarity">
    <text evidence="5">Belongs to the purine/pyrimidine phosphoribosyltransferase family.</text>
</comment>
<dbReference type="PANTHER" id="PTHR47331:SF1">
    <property type="entry name" value="GAG-LIKE PROTEIN"/>
    <property type="match status" value="1"/>
</dbReference>
<keyword evidence="8" id="KW-0963">Cytoplasm</keyword>
<dbReference type="GO" id="GO:0006166">
    <property type="term" value="P:purine ribonucleoside salvage"/>
    <property type="evidence" value="ECO:0007669"/>
    <property type="project" value="UniProtKB-KW"/>
</dbReference>
<dbReference type="InterPro" id="IPR000836">
    <property type="entry name" value="PRTase_dom"/>
</dbReference>
<evidence type="ECO:0000256" key="5">
    <source>
        <dbReference type="ARBA" id="ARBA00008391"/>
    </source>
</evidence>
<dbReference type="STRING" id="268474.A0A0V1MRE8"/>
<comment type="function">
    <text evidence="2">Catalyzes a salvage reaction resulting in the formation of AMP, that is energically less costly than de novo synthesis.</text>
</comment>
<dbReference type="SUPFAM" id="SSF53271">
    <property type="entry name" value="PRTase-like"/>
    <property type="match status" value="1"/>
</dbReference>